<dbReference type="GO" id="GO:0000166">
    <property type="term" value="F:nucleotide binding"/>
    <property type="evidence" value="ECO:0007669"/>
    <property type="project" value="InterPro"/>
</dbReference>
<protein>
    <submittedName>
        <fullName evidence="1">Uncharacterized protein</fullName>
    </submittedName>
</protein>
<evidence type="ECO:0000313" key="1">
    <source>
        <dbReference type="EMBL" id="QCI86908.1"/>
    </source>
</evidence>
<reference evidence="1 2" key="1">
    <citation type="submission" date="2019-04" db="EMBL/GenBank/DDBJ databases">
        <title>Vagococcus sp. nov., isolated from faeces of yaks (Bos grunniens).</title>
        <authorList>
            <person name="Ge Y."/>
        </authorList>
    </citation>
    <scope>NUCLEOTIDE SEQUENCE [LARGE SCALE GENOMIC DNA]</scope>
    <source>
        <strain evidence="1 2">MN-17</strain>
    </source>
</reference>
<dbReference type="InterPro" id="IPR036388">
    <property type="entry name" value="WH-like_DNA-bd_sf"/>
</dbReference>
<dbReference type="SUPFAM" id="SSF47794">
    <property type="entry name" value="Rad51 N-terminal domain-like"/>
    <property type="match status" value="1"/>
</dbReference>
<dbReference type="EMBL" id="CP039712">
    <property type="protein sequence ID" value="QCI86908.1"/>
    <property type="molecule type" value="Genomic_DNA"/>
</dbReference>
<dbReference type="AlphaFoldDB" id="A0A4D7CS26"/>
<gene>
    <name evidence="1" type="ORF">FA707_07975</name>
</gene>
<name>A0A4D7CS26_9ENTE</name>
<evidence type="ECO:0000313" key="2">
    <source>
        <dbReference type="Proteomes" id="UP000298615"/>
    </source>
</evidence>
<proteinExistence type="predicted"/>
<dbReference type="InterPro" id="IPR013324">
    <property type="entry name" value="RNA_pol_sigma_r3/r4-like"/>
</dbReference>
<dbReference type="KEGG" id="vao:FA707_07975"/>
<sequence>MGYVILIKKERGFFMDFFNIPQAENALKAVYKFGIDTNEKLMDLTLDDLMNIKGLGKKKIEAILKIQQCQIKSDLFNDFKNDKGKCYYTTNVEVFFSKNNINEDNILSIKLDELEKNNKMNNKLINSFNGLKRKSLIKKVNYTSSSPIKKEEVVSKLKDNFLNPIRNYLLEEEYVNLSRYIKEELDLLDFTDVDVDMYSELIMDSLEIEKVLQDKIPDISLKILSRYLKKQHREVSFFQLSKGIDKLNLIEKDNLMPLINDLVNSGFVIFTSQGVKYQNPYIREYIDVLGYKADILDKRLKGKTLEEIGEDYQVTRERIRQKERNLKKIIPYKEIFEWKYSEFFEKYELSPEVFCKVFDIGNYEYNFLKMFSNIDKRAKKHTAEELLDSGLLSRKEKESLLEFLNEGYLIIENKKIKKNRVGIINYCIELFAKEEISFNDFYNLVNDFTKQYHLDIDFGNERAMEGIISRASSLLWKYGKKLRYYPIDEDKVIEAIKGISFSNYYNSEISAKKLLDDYPVLMQEIDINDEYELHNLLKKYESILSEEVILKRMPLLEVGSASREEQLLDLLIEMSPVSKEDFALEYSRKYGVSIQTVKANYLKLLVEYEQQDIYNADTPIIEKEVLKNLKGILTEQFYFKKDIYLRYEKRFGKAKFPDYIFNELGYKPFSEFILSNEYNRADYYFEENYFSKDLFEIDDVRLLSTGSFRNLISEKVRNLDIFEYDCYKYISMDKITSHTGITKKQILEIVSDITEQMNDKYFSYLMIEHIVENSKLNNLGFDAIFYESILKGVEGLRYQNMGTTTIFRKTKDKFYSYTFLEEIVSKFKSIDIFDLIDYLEDYYGIVWSKEKIISIIEQTSLYYHPVMEMIYQDLDEFYEMMED</sequence>
<dbReference type="Gene3D" id="1.10.150.20">
    <property type="entry name" value="5' to 3' exonuclease, C-terminal subdomain"/>
    <property type="match status" value="1"/>
</dbReference>
<keyword evidence="2" id="KW-1185">Reference proteome</keyword>
<accession>A0A4D7CS26</accession>
<dbReference type="SUPFAM" id="SSF88659">
    <property type="entry name" value="Sigma3 and sigma4 domains of RNA polymerase sigma factors"/>
    <property type="match status" value="1"/>
</dbReference>
<dbReference type="Proteomes" id="UP000298615">
    <property type="component" value="Chromosome"/>
</dbReference>
<dbReference type="Gene3D" id="1.10.10.10">
    <property type="entry name" value="Winged helix-like DNA-binding domain superfamily/Winged helix DNA-binding domain"/>
    <property type="match status" value="1"/>
</dbReference>
<dbReference type="InterPro" id="IPR010995">
    <property type="entry name" value="DNA_repair_Rad51/TF_NusA_a-hlx"/>
</dbReference>
<dbReference type="OrthoDB" id="2334835at2"/>
<dbReference type="RefSeq" id="WP_136953730.1">
    <property type="nucleotide sequence ID" value="NZ_VCAP01000005.1"/>
</dbReference>
<organism evidence="1 2">
    <name type="scientific">Vagococcus zengguangii</name>
    <dbReference type="NCBI Taxonomy" id="2571750"/>
    <lineage>
        <taxon>Bacteria</taxon>
        <taxon>Bacillati</taxon>
        <taxon>Bacillota</taxon>
        <taxon>Bacilli</taxon>
        <taxon>Lactobacillales</taxon>
        <taxon>Enterococcaceae</taxon>
        <taxon>Vagococcus</taxon>
    </lineage>
</organism>